<dbReference type="CTD" id="55317"/>
<dbReference type="Proteomes" id="UP000034805">
    <property type="component" value="Unassembled WGS sequence"/>
</dbReference>
<protein>
    <submittedName>
        <fullName evidence="2">Adaptor related protein complex 5 subunit sigma 1</fullName>
    </submittedName>
    <submittedName>
        <fullName evidence="1">C20orf29-like</fullName>
    </submittedName>
</protein>
<dbReference type="GO" id="GO:0016197">
    <property type="term" value="P:endosomal transport"/>
    <property type="evidence" value="ECO:0007669"/>
    <property type="project" value="InterPro"/>
</dbReference>
<accession>A0A0P7V6U0</accession>
<dbReference type="EMBL" id="JARO02000653">
    <property type="protein sequence ID" value="KPP77832.1"/>
    <property type="molecule type" value="Genomic_DNA"/>
</dbReference>
<dbReference type="GeneID" id="108918883"/>
<keyword evidence="4" id="KW-1185">Reference proteome</keyword>
<reference evidence="1 3" key="1">
    <citation type="submission" date="2015-08" db="EMBL/GenBank/DDBJ databases">
        <title>The genome of the Asian arowana (Scleropages formosus).</title>
        <authorList>
            <person name="Tan M.H."/>
            <person name="Gan H.M."/>
            <person name="Croft L.J."/>
            <person name="Austin C.M."/>
        </authorList>
    </citation>
    <scope>NUCLEOTIDE SEQUENCE [LARGE SCALE GENOMIC DNA]</scope>
    <source>
        <strain evidence="1">Aro1</strain>
    </source>
</reference>
<dbReference type="GO" id="GO:0030119">
    <property type="term" value="C:AP-type membrane coat adaptor complex"/>
    <property type="evidence" value="ECO:0007669"/>
    <property type="project" value="InterPro"/>
</dbReference>
<dbReference type="GO" id="GO:0000724">
    <property type="term" value="P:double-strand break repair via homologous recombination"/>
    <property type="evidence" value="ECO:0007669"/>
    <property type="project" value="InterPro"/>
</dbReference>
<gene>
    <name evidence="2" type="primary">AP5S1</name>
    <name evidence="1" type="ORF">Z043_102718</name>
</gene>
<dbReference type="GeneTree" id="ENSGT00390000013178"/>
<evidence type="ECO:0000313" key="2">
    <source>
        <dbReference type="Ensembl" id="ENSSFOP00015015668.1"/>
    </source>
</evidence>
<dbReference type="Ensembl" id="ENSSFOT00015015850.2">
    <property type="protein sequence ID" value="ENSSFOP00015015668.1"/>
    <property type="gene ID" value="ENSSFOG00015010109.2"/>
</dbReference>
<dbReference type="KEGG" id="sfm:108918883"/>
<dbReference type="Proteomes" id="UP000694397">
    <property type="component" value="Chromosome 24"/>
</dbReference>
<dbReference type="AlphaFoldDB" id="A0A0P7V6U0"/>
<dbReference type="PANTHER" id="PTHR16120">
    <property type="entry name" value="AP-5 COMPLEX SUBUNIT SIGMA-1"/>
    <property type="match status" value="1"/>
</dbReference>
<reference evidence="2 4" key="2">
    <citation type="submission" date="2019-04" db="EMBL/GenBank/DDBJ databases">
        <authorList>
            <consortium name="Wellcome Sanger Institute Data Sharing"/>
        </authorList>
    </citation>
    <scope>NUCLEOTIDE SEQUENCE [LARGE SCALE GENOMIC DNA]</scope>
</reference>
<dbReference type="OrthoDB" id="370698at2759"/>
<dbReference type="Pfam" id="PF15001">
    <property type="entry name" value="AP-5_subunit_s1"/>
    <property type="match status" value="1"/>
</dbReference>
<dbReference type="GO" id="GO:0005764">
    <property type="term" value="C:lysosome"/>
    <property type="evidence" value="ECO:0007669"/>
    <property type="project" value="TreeGrafter"/>
</dbReference>
<evidence type="ECO:0000313" key="3">
    <source>
        <dbReference type="Proteomes" id="UP000034805"/>
    </source>
</evidence>
<dbReference type="RefSeq" id="XP_029104704.1">
    <property type="nucleotide sequence ID" value="XM_029248871.1"/>
</dbReference>
<evidence type="ECO:0000313" key="4">
    <source>
        <dbReference type="Proteomes" id="UP000694397"/>
    </source>
</evidence>
<dbReference type="PANTHER" id="PTHR16120:SF0">
    <property type="entry name" value="AP-5 COMPLEX SUBUNIT SIGMA-1"/>
    <property type="match status" value="1"/>
</dbReference>
<dbReference type="GO" id="GO:0005770">
    <property type="term" value="C:late endosome"/>
    <property type="evidence" value="ECO:0007669"/>
    <property type="project" value="TreeGrafter"/>
</dbReference>
<sequence length="200" mass="22038">MVKCFLIHTLCSVSTLSPGETRILYSRVFGPEDLQSAAPDGELHMEERHLLQKEKLALIARQVQSACSLWREALGRPPSEVTLGGESVALQEAETGVLRLPAGEPYLEECFVLWLGVHSLGFTMVCEPHENLLLAEGTLRSLAGHCLETLRLLGPGSEVLLKSDRIEAMLHHLLPHGQLLFLNHRFTQCLGKELAACIGK</sequence>
<dbReference type="STRING" id="113540.ENSSFOP00015015668"/>
<organism evidence="1 3">
    <name type="scientific">Scleropages formosus</name>
    <name type="common">Asian bonytongue</name>
    <name type="synonym">Osteoglossum formosum</name>
    <dbReference type="NCBI Taxonomy" id="113540"/>
    <lineage>
        <taxon>Eukaryota</taxon>
        <taxon>Metazoa</taxon>
        <taxon>Chordata</taxon>
        <taxon>Craniata</taxon>
        <taxon>Vertebrata</taxon>
        <taxon>Euteleostomi</taxon>
        <taxon>Actinopterygii</taxon>
        <taxon>Neopterygii</taxon>
        <taxon>Teleostei</taxon>
        <taxon>Osteoglossocephala</taxon>
        <taxon>Osteoglossomorpha</taxon>
        <taxon>Osteoglossiformes</taxon>
        <taxon>Osteoglossidae</taxon>
        <taxon>Scleropages</taxon>
    </lineage>
</organism>
<proteinExistence type="predicted"/>
<name>A0A0P7V6U0_SCLFO</name>
<evidence type="ECO:0000313" key="1">
    <source>
        <dbReference type="EMBL" id="KPP77832.1"/>
    </source>
</evidence>
<dbReference type="InterPro" id="IPR029392">
    <property type="entry name" value="AP-5_subunit_s1"/>
</dbReference>
<reference evidence="2" key="3">
    <citation type="submission" date="2025-05" db="UniProtKB">
        <authorList>
            <consortium name="Ensembl"/>
        </authorList>
    </citation>
    <scope>IDENTIFICATION</scope>
</reference>
<dbReference type="GO" id="GO:0005829">
    <property type="term" value="C:cytosol"/>
    <property type="evidence" value="ECO:0007669"/>
    <property type="project" value="TreeGrafter"/>
</dbReference>